<dbReference type="PROSITE" id="PS51301">
    <property type="entry name" value="KILA_N"/>
    <property type="match status" value="1"/>
</dbReference>
<protein>
    <submittedName>
        <fullName evidence="2">KilA domain-containing protein</fullName>
    </submittedName>
</protein>
<feature type="domain" description="KilA-N" evidence="1">
    <location>
        <begin position="5"/>
        <end position="108"/>
    </location>
</feature>
<proteinExistence type="predicted"/>
<name>A0A4V2SHM9_RUBGE</name>
<dbReference type="EMBL" id="SLXD01000001">
    <property type="protein sequence ID" value="TCP05678.1"/>
    <property type="molecule type" value="Genomic_DNA"/>
</dbReference>
<comment type="caution">
    <text evidence="2">The sequence shown here is derived from an EMBL/GenBank/DDBJ whole genome shotgun (WGS) entry which is preliminary data.</text>
</comment>
<evidence type="ECO:0000313" key="2">
    <source>
        <dbReference type="EMBL" id="TCP05678.1"/>
    </source>
</evidence>
<gene>
    <name evidence="2" type="ORF">EV684_101552</name>
</gene>
<evidence type="ECO:0000313" key="3">
    <source>
        <dbReference type="Proteomes" id="UP000295106"/>
    </source>
</evidence>
<dbReference type="OrthoDB" id="9178758at2"/>
<evidence type="ECO:0000259" key="1">
    <source>
        <dbReference type="PROSITE" id="PS51301"/>
    </source>
</evidence>
<dbReference type="Proteomes" id="UP000295106">
    <property type="component" value="Unassembled WGS sequence"/>
</dbReference>
<dbReference type="AlphaFoldDB" id="A0A4V2SHM9"/>
<dbReference type="RefSeq" id="WP_132644663.1">
    <property type="nucleotide sequence ID" value="NZ_NRRI01000002.1"/>
</dbReference>
<accession>A0A4V2SHM9</accession>
<dbReference type="Pfam" id="PF04383">
    <property type="entry name" value="KilA-N"/>
    <property type="match status" value="1"/>
</dbReference>
<dbReference type="InterPro" id="IPR018004">
    <property type="entry name" value="KilA/APSES_HTH"/>
</dbReference>
<reference evidence="2 3" key="1">
    <citation type="submission" date="2019-03" db="EMBL/GenBank/DDBJ databases">
        <title>Genomic Encyclopedia of Type Strains, Phase IV (KMG-IV): sequencing the most valuable type-strain genomes for metagenomic binning, comparative biology and taxonomic classification.</title>
        <authorList>
            <person name="Goeker M."/>
        </authorList>
    </citation>
    <scope>NUCLEOTIDE SEQUENCE [LARGE SCALE GENOMIC DNA]</scope>
    <source>
        <strain evidence="2 3">DSM 1709</strain>
    </source>
</reference>
<sequence>MAPLPARATPFILEDTYVRQDEQGRYSLNDLHVAAGGQPRHQPSNWLRTAQAQELAAAASNSSDSRNCPSISSVQQRGTFVVRDLVYAYAMWISPEFHLKVIRTFDAVVTGRLSPAAEPVGAVSGLPAAKLISLQNQSWSLIQRLRAERDPELRRALYAQLAVVMGDLGQAAPALENIGRDAPAVPAVVADFWKVYVQLEAKGVRLNHHRNPSLIAVNLRHFVKAAAEHKLRAPLAQALRDSLRLSRAPRFVDARNVKSGLLGTAIFCWVFEAEPEGGAQ</sequence>
<dbReference type="InterPro" id="IPR017880">
    <property type="entry name" value="KilA_N"/>
</dbReference>
<organism evidence="2 3">
    <name type="scientific">Rubrivivax gelatinosus</name>
    <name type="common">Rhodocyclus gelatinosus</name>
    <name type="synonym">Rhodopseudomonas gelatinosa</name>
    <dbReference type="NCBI Taxonomy" id="28068"/>
    <lineage>
        <taxon>Bacteria</taxon>
        <taxon>Pseudomonadati</taxon>
        <taxon>Pseudomonadota</taxon>
        <taxon>Betaproteobacteria</taxon>
        <taxon>Burkholderiales</taxon>
        <taxon>Sphaerotilaceae</taxon>
        <taxon>Rubrivivax</taxon>
    </lineage>
</organism>
<dbReference type="SMART" id="SM01252">
    <property type="entry name" value="KilA-N"/>
    <property type="match status" value="1"/>
</dbReference>